<protein>
    <recommendedName>
        <fullName evidence="4">Metal-dependent hydrolase</fullName>
    </recommendedName>
</protein>
<dbReference type="RefSeq" id="WP_379874914.1">
    <property type="nucleotide sequence ID" value="NZ_JBHUIP010000003.1"/>
</dbReference>
<dbReference type="Proteomes" id="UP001597295">
    <property type="component" value="Unassembled WGS sequence"/>
</dbReference>
<accession>A0ABW5DPZ0</accession>
<organism evidence="2 3">
    <name type="scientific">Lacibacterium aquatile</name>
    <dbReference type="NCBI Taxonomy" id="1168082"/>
    <lineage>
        <taxon>Bacteria</taxon>
        <taxon>Pseudomonadati</taxon>
        <taxon>Pseudomonadota</taxon>
        <taxon>Alphaproteobacteria</taxon>
        <taxon>Rhodospirillales</taxon>
        <taxon>Rhodospirillaceae</taxon>
    </lineage>
</organism>
<keyword evidence="1" id="KW-0472">Membrane</keyword>
<dbReference type="EMBL" id="JBHUIP010000003">
    <property type="protein sequence ID" value="MFD2262004.1"/>
    <property type="molecule type" value="Genomic_DNA"/>
</dbReference>
<name>A0ABW5DPZ0_9PROT</name>
<feature type="transmembrane region" description="Helical" evidence="1">
    <location>
        <begin position="143"/>
        <end position="160"/>
    </location>
</feature>
<keyword evidence="3" id="KW-1185">Reference proteome</keyword>
<evidence type="ECO:0000313" key="3">
    <source>
        <dbReference type="Proteomes" id="UP001597295"/>
    </source>
</evidence>
<feature type="transmembrane region" description="Helical" evidence="1">
    <location>
        <begin position="120"/>
        <end position="137"/>
    </location>
</feature>
<gene>
    <name evidence="2" type="ORF">ACFSM5_03830</name>
</gene>
<evidence type="ECO:0008006" key="4">
    <source>
        <dbReference type="Google" id="ProtNLM"/>
    </source>
</evidence>
<reference evidence="3" key="1">
    <citation type="journal article" date="2019" name="Int. J. Syst. Evol. Microbiol.">
        <title>The Global Catalogue of Microorganisms (GCM) 10K type strain sequencing project: providing services to taxonomists for standard genome sequencing and annotation.</title>
        <authorList>
            <consortium name="The Broad Institute Genomics Platform"/>
            <consortium name="The Broad Institute Genome Sequencing Center for Infectious Disease"/>
            <person name="Wu L."/>
            <person name="Ma J."/>
        </authorList>
    </citation>
    <scope>NUCLEOTIDE SEQUENCE [LARGE SCALE GENOMIC DNA]</scope>
    <source>
        <strain evidence="3">CGMCC 1.19062</strain>
    </source>
</reference>
<keyword evidence="1" id="KW-0812">Transmembrane</keyword>
<evidence type="ECO:0000313" key="2">
    <source>
        <dbReference type="EMBL" id="MFD2262004.1"/>
    </source>
</evidence>
<proteinExistence type="predicted"/>
<sequence length="171" mass="18412">MIRIFAFLPALALGLYLPDVDQSLRSILNHRSILTHSALIPALLLTPASRGTWRGDAIAGLAAGFALHMGADALSVMRGYALIYFPWPLDFSIGGASRWWLIGNSLVCLAFAWSWRSLSAPLLICAIVLCGLAYAVFNEGSLVLSLLILAGGFGAYRLIAPKIAARRTISR</sequence>
<evidence type="ECO:0000256" key="1">
    <source>
        <dbReference type="SAM" id="Phobius"/>
    </source>
</evidence>
<comment type="caution">
    <text evidence="2">The sequence shown here is derived from an EMBL/GenBank/DDBJ whole genome shotgun (WGS) entry which is preliminary data.</text>
</comment>
<keyword evidence="1" id="KW-1133">Transmembrane helix</keyword>